<dbReference type="AlphaFoldDB" id="A0A076L026"/>
<evidence type="ECO:0000313" key="1">
    <source>
        <dbReference type="EMBL" id="AII97513.1"/>
    </source>
</evidence>
<accession>A0A076L026</accession>
<sequence length="34" mass="3868">MATRLTNWTQIKYAAFEGLELFCIVCFLGKGITQ</sequence>
<protein>
    <submittedName>
        <fullName evidence="1">BLTX107</fullName>
    </submittedName>
    <submittedName>
        <fullName evidence="2">BLTX630</fullName>
    </submittedName>
</protein>
<dbReference type="EMBL" id="KF433666">
    <property type="protein sequence ID" value="AII97987.1"/>
    <property type="molecule type" value="mRNA"/>
</dbReference>
<evidence type="ECO:0000313" key="2">
    <source>
        <dbReference type="EMBL" id="AII97987.1"/>
    </source>
</evidence>
<name>A0A076L026_NEPPI</name>
<organism evidence="2">
    <name type="scientific">Nephila pilipes</name>
    <name type="common">Giant wood spider</name>
    <name type="synonym">Nephila maculata</name>
    <dbReference type="NCBI Taxonomy" id="299642"/>
    <lineage>
        <taxon>Eukaryota</taxon>
        <taxon>Metazoa</taxon>
        <taxon>Ecdysozoa</taxon>
        <taxon>Arthropoda</taxon>
        <taxon>Chelicerata</taxon>
        <taxon>Arachnida</taxon>
        <taxon>Araneae</taxon>
        <taxon>Araneomorphae</taxon>
        <taxon>Entelegynae</taxon>
        <taxon>Araneoidea</taxon>
        <taxon>Nephilidae</taxon>
        <taxon>Nephila</taxon>
    </lineage>
</organism>
<dbReference type="EMBL" id="KF433188">
    <property type="protein sequence ID" value="AII97513.1"/>
    <property type="molecule type" value="mRNA"/>
</dbReference>
<reference evidence="2" key="1">
    <citation type="submission" date="2013-07" db="EMBL/GenBank/DDBJ databases">
        <title>Nephila pilipes venom gland.</title>
        <authorList>
            <person name="Huo L.J."/>
        </authorList>
    </citation>
    <scope>NUCLEOTIDE SEQUENCE</scope>
    <source>
        <tissue evidence="2">Venom gland</tissue>
    </source>
</reference>
<proteinExistence type="evidence at transcript level"/>